<feature type="domain" description="PAS" evidence="13">
    <location>
        <begin position="377"/>
        <end position="430"/>
    </location>
</feature>
<keyword evidence="18" id="KW-1185">Reference proteome</keyword>
<evidence type="ECO:0000256" key="8">
    <source>
        <dbReference type="ARBA" id="ARBA00022840"/>
    </source>
</evidence>
<sequence>MTNPSARWRALGPLHLDLRTRLTLSVMLIALLSTLGVAAGAFFYIRNNTLEVIASDQMQRTVAIAEAIDQKFISRRVLLKAFAESLEAQQLRGTAQLQPFLLRHTALMEVFDNVAVLDRTGNLVANYLGLEALGKLNLADRPYFIETLASDKGVISQPVRNRSRGVAQVLMTQPVHDASGNIVYVINGQITLEKPNFLGELAGLKFGKTGYVFITNTNGIVIDSPRKGRILKHFDAEGGHNEATTLAVAGFEGTTDAVNRLGVHALYAFKQTRQTNWIIGTHYPYNEAFADLRRVEQLTSMGALALSLLVGGLALLLLRRQLAPLGRLHEHMLATQAAARYVPLQAEYPPDELGDLARSFDLLMTERQSAREQLEASENYLREVLRHAGDAFVAIDGQARISEWNHQAEVIFGHSREQAMGQSLTELMVPAAMRPGCQAGMAEFLHSGVGPLVGKRREIDALHRDGHTIPVELSIAAMKVGDHFIAHAFLRDISERQAAEERIAASGKLLQDIADNMPSLVARLDSSMRYTFVNAHFQKAFPGRSFIGKAMQEVYDEAEFPIVEPWARKALSGERVTFEKQGAMHSSYSETRFEITYIPDWDADGRVRGFFSMSFDITERKRVENAIAANEAKLRGITDNLPALVAHLDADQRFTFVNGEVREWWGKEPASLIGHTMREVVGEMFYARVQPMLQRALAGERLEFESQRTVDGALRDAHSIFVPEFDAEGAVVGVFVMTINITELKTAQRKLALQARVDSLTQLANRVAFNEAMPLMLARSKRSGDALAVMYLDIDHFKAINDSLGHAAGDEVLCEFARRLEASVRTTDLVVRLAGDEFVVVLENLSGPEVASAVAQKIVVQVARPVFNVHDQPLSITTSIGILFHSHTSPPTTPAELLARADGALYAAKAAGRNRFEFAA</sequence>
<reference evidence="17 18" key="1">
    <citation type="submission" date="2018-03" db="EMBL/GenBank/DDBJ databases">
        <title>Genome sequencing of Simplicispira sp.</title>
        <authorList>
            <person name="Kim S.-J."/>
            <person name="Heo J."/>
            <person name="Kwon S.-W."/>
        </authorList>
    </citation>
    <scope>NUCLEOTIDE SEQUENCE [LARGE SCALE GENOMIC DNA]</scope>
    <source>
        <strain evidence="17 18">SC1-8</strain>
    </source>
</reference>
<dbReference type="InterPro" id="IPR000160">
    <property type="entry name" value="GGDEF_dom"/>
</dbReference>
<dbReference type="CDD" id="cd01949">
    <property type="entry name" value="GGDEF"/>
    <property type="match status" value="1"/>
</dbReference>
<dbReference type="GO" id="GO:0005524">
    <property type="term" value="F:ATP binding"/>
    <property type="evidence" value="ECO:0007669"/>
    <property type="project" value="UniProtKB-KW"/>
</dbReference>
<dbReference type="GO" id="GO:0016301">
    <property type="term" value="F:kinase activity"/>
    <property type="evidence" value="ECO:0007669"/>
    <property type="project" value="UniProtKB-KW"/>
</dbReference>
<dbReference type="InterPro" id="IPR033479">
    <property type="entry name" value="dCache_1"/>
</dbReference>
<keyword evidence="3" id="KW-0597">Phosphoprotein</keyword>
<dbReference type="Gene3D" id="6.10.340.10">
    <property type="match status" value="1"/>
</dbReference>
<dbReference type="SMART" id="SM00304">
    <property type="entry name" value="HAMP"/>
    <property type="match status" value="1"/>
</dbReference>
<evidence type="ECO:0000259" key="14">
    <source>
        <dbReference type="PROSITE" id="PS50113"/>
    </source>
</evidence>
<evidence type="ECO:0000256" key="9">
    <source>
        <dbReference type="ARBA" id="ARBA00022989"/>
    </source>
</evidence>
<dbReference type="GO" id="GO:0000160">
    <property type="term" value="P:phosphorelay signal transduction system"/>
    <property type="evidence" value="ECO:0007669"/>
    <property type="project" value="UniProtKB-KW"/>
</dbReference>
<dbReference type="GO" id="GO:0006355">
    <property type="term" value="P:regulation of DNA-templated transcription"/>
    <property type="evidence" value="ECO:0007669"/>
    <property type="project" value="InterPro"/>
</dbReference>
<dbReference type="CDD" id="cd00130">
    <property type="entry name" value="PAS"/>
    <property type="match status" value="1"/>
</dbReference>
<feature type="domain" description="PAC" evidence="14">
    <location>
        <begin position="571"/>
        <end position="629"/>
    </location>
</feature>
<evidence type="ECO:0000256" key="11">
    <source>
        <dbReference type="ARBA" id="ARBA00023136"/>
    </source>
</evidence>
<dbReference type="AlphaFoldDB" id="A0A2S0N2P3"/>
<keyword evidence="10" id="KW-0902">Two-component regulatory system</keyword>
<dbReference type="FunFam" id="3.30.70.270:FF:000001">
    <property type="entry name" value="Diguanylate cyclase domain protein"/>
    <property type="match status" value="1"/>
</dbReference>
<feature type="domain" description="PAC" evidence="14">
    <location>
        <begin position="700"/>
        <end position="753"/>
    </location>
</feature>
<dbReference type="InterPro" id="IPR013656">
    <property type="entry name" value="PAS_4"/>
</dbReference>
<dbReference type="Pfam" id="PF00989">
    <property type="entry name" value="PAS"/>
    <property type="match status" value="1"/>
</dbReference>
<dbReference type="InterPro" id="IPR003660">
    <property type="entry name" value="HAMP_dom"/>
</dbReference>
<feature type="domain" description="PAS" evidence="13">
    <location>
        <begin position="630"/>
        <end position="700"/>
    </location>
</feature>
<evidence type="ECO:0000256" key="4">
    <source>
        <dbReference type="ARBA" id="ARBA00022679"/>
    </source>
</evidence>
<dbReference type="Proteomes" id="UP000239326">
    <property type="component" value="Chromosome"/>
</dbReference>
<evidence type="ECO:0000256" key="5">
    <source>
        <dbReference type="ARBA" id="ARBA00022692"/>
    </source>
</evidence>
<dbReference type="InterPro" id="IPR029787">
    <property type="entry name" value="Nucleotide_cyclase"/>
</dbReference>
<comment type="subcellular location">
    <subcellularLocation>
        <location evidence="1">Cell membrane</location>
        <topology evidence="1">Multi-pass membrane protein</topology>
    </subcellularLocation>
</comment>
<evidence type="ECO:0000256" key="12">
    <source>
        <dbReference type="SAM" id="Phobius"/>
    </source>
</evidence>
<dbReference type="OrthoDB" id="8929028at2"/>
<dbReference type="CDD" id="cd12914">
    <property type="entry name" value="PDC1_DGC_like"/>
    <property type="match status" value="1"/>
</dbReference>
<dbReference type="InterPro" id="IPR029151">
    <property type="entry name" value="Sensor-like_sf"/>
</dbReference>
<protein>
    <submittedName>
        <fullName evidence="17">PAS domain S-box/diguanylate cyclase (GGDEF) domain-containing protein</fullName>
    </submittedName>
</protein>
<evidence type="ECO:0000256" key="3">
    <source>
        <dbReference type="ARBA" id="ARBA00022553"/>
    </source>
</evidence>
<evidence type="ECO:0000259" key="13">
    <source>
        <dbReference type="PROSITE" id="PS50112"/>
    </source>
</evidence>
<dbReference type="PROSITE" id="PS50112">
    <property type="entry name" value="PAS"/>
    <property type="match status" value="2"/>
</dbReference>
<dbReference type="PROSITE" id="PS50887">
    <property type="entry name" value="GGDEF"/>
    <property type="match status" value="1"/>
</dbReference>
<dbReference type="SUPFAM" id="SSF55073">
    <property type="entry name" value="Nucleotide cyclase"/>
    <property type="match status" value="1"/>
</dbReference>
<dbReference type="PROSITE" id="PS50113">
    <property type="entry name" value="PAC"/>
    <property type="match status" value="2"/>
</dbReference>
<evidence type="ECO:0000256" key="6">
    <source>
        <dbReference type="ARBA" id="ARBA00022741"/>
    </source>
</evidence>
<keyword evidence="7" id="KW-0418">Kinase</keyword>
<dbReference type="GO" id="GO:0005886">
    <property type="term" value="C:plasma membrane"/>
    <property type="evidence" value="ECO:0007669"/>
    <property type="project" value="UniProtKB-SubCell"/>
</dbReference>
<dbReference type="CDD" id="cd12912">
    <property type="entry name" value="PDC2_MCP_like"/>
    <property type="match status" value="1"/>
</dbReference>
<dbReference type="PANTHER" id="PTHR44757">
    <property type="entry name" value="DIGUANYLATE CYCLASE DGCP"/>
    <property type="match status" value="1"/>
</dbReference>
<dbReference type="SUPFAM" id="SSF103190">
    <property type="entry name" value="Sensory domain-like"/>
    <property type="match status" value="1"/>
</dbReference>
<accession>A0A2S0N2P3</accession>
<dbReference type="InterPro" id="IPR035965">
    <property type="entry name" value="PAS-like_dom_sf"/>
</dbReference>
<dbReference type="SMART" id="SM00267">
    <property type="entry name" value="GGDEF"/>
    <property type="match status" value="1"/>
</dbReference>
<dbReference type="SMART" id="SM00091">
    <property type="entry name" value="PAS"/>
    <property type="match status" value="3"/>
</dbReference>
<dbReference type="InterPro" id="IPR001610">
    <property type="entry name" value="PAC"/>
</dbReference>
<dbReference type="Gene3D" id="3.30.70.270">
    <property type="match status" value="1"/>
</dbReference>
<dbReference type="Pfam" id="PF00990">
    <property type="entry name" value="GGDEF"/>
    <property type="match status" value="1"/>
</dbReference>
<dbReference type="EMBL" id="CP027669">
    <property type="protein sequence ID" value="AVO42419.1"/>
    <property type="molecule type" value="Genomic_DNA"/>
</dbReference>
<dbReference type="PANTHER" id="PTHR44757:SF2">
    <property type="entry name" value="BIOFILM ARCHITECTURE MAINTENANCE PROTEIN MBAA"/>
    <property type="match status" value="1"/>
</dbReference>
<proteinExistence type="predicted"/>
<dbReference type="RefSeq" id="WP_106447396.1">
    <property type="nucleotide sequence ID" value="NZ_CP027669.1"/>
</dbReference>
<feature type="domain" description="GGDEF" evidence="16">
    <location>
        <begin position="785"/>
        <end position="920"/>
    </location>
</feature>
<dbReference type="InterPro" id="IPR043128">
    <property type="entry name" value="Rev_trsase/Diguanyl_cyclase"/>
</dbReference>
<keyword evidence="9 12" id="KW-1133">Transmembrane helix</keyword>
<dbReference type="InterPro" id="IPR000014">
    <property type="entry name" value="PAS"/>
</dbReference>
<dbReference type="SMART" id="SM00086">
    <property type="entry name" value="PAC"/>
    <property type="match status" value="3"/>
</dbReference>
<dbReference type="SUPFAM" id="SSF55785">
    <property type="entry name" value="PYP-like sensor domain (PAS domain)"/>
    <property type="match status" value="3"/>
</dbReference>
<dbReference type="Pfam" id="PF08448">
    <property type="entry name" value="PAS_4"/>
    <property type="match status" value="2"/>
</dbReference>
<gene>
    <name evidence="17" type="ORF">C6571_14995</name>
</gene>
<evidence type="ECO:0000259" key="16">
    <source>
        <dbReference type="PROSITE" id="PS50887"/>
    </source>
</evidence>
<dbReference type="KEGG" id="simp:C6571_14995"/>
<keyword evidence="8" id="KW-0067">ATP-binding</keyword>
<keyword evidence="11 12" id="KW-0472">Membrane</keyword>
<feature type="domain" description="HAMP" evidence="15">
    <location>
        <begin position="319"/>
        <end position="372"/>
    </location>
</feature>
<dbReference type="PROSITE" id="PS50885">
    <property type="entry name" value="HAMP"/>
    <property type="match status" value="1"/>
</dbReference>
<evidence type="ECO:0000256" key="10">
    <source>
        <dbReference type="ARBA" id="ARBA00023012"/>
    </source>
</evidence>
<organism evidence="17 18">
    <name type="scientific">Simplicispira suum</name>
    <dbReference type="NCBI Taxonomy" id="2109915"/>
    <lineage>
        <taxon>Bacteria</taxon>
        <taxon>Pseudomonadati</taxon>
        <taxon>Pseudomonadota</taxon>
        <taxon>Betaproteobacteria</taxon>
        <taxon>Burkholderiales</taxon>
        <taxon>Comamonadaceae</taxon>
        <taxon>Simplicispira</taxon>
    </lineage>
</organism>
<dbReference type="Pfam" id="PF02743">
    <property type="entry name" value="dCache_1"/>
    <property type="match status" value="1"/>
</dbReference>
<evidence type="ECO:0000313" key="17">
    <source>
        <dbReference type="EMBL" id="AVO42419.1"/>
    </source>
</evidence>
<dbReference type="NCBIfam" id="TIGR00229">
    <property type="entry name" value="sensory_box"/>
    <property type="match status" value="2"/>
</dbReference>
<evidence type="ECO:0000256" key="1">
    <source>
        <dbReference type="ARBA" id="ARBA00004651"/>
    </source>
</evidence>
<dbReference type="NCBIfam" id="TIGR00254">
    <property type="entry name" value="GGDEF"/>
    <property type="match status" value="1"/>
</dbReference>
<evidence type="ECO:0000256" key="7">
    <source>
        <dbReference type="ARBA" id="ARBA00022777"/>
    </source>
</evidence>
<dbReference type="Gene3D" id="3.30.450.20">
    <property type="entry name" value="PAS domain"/>
    <property type="match status" value="4"/>
</dbReference>
<feature type="transmembrane region" description="Helical" evidence="12">
    <location>
        <begin position="21"/>
        <end position="45"/>
    </location>
</feature>
<keyword evidence="4" id="KW-0808">Transferase</keyword>
<name>A0A2S0N2P3_9BURK</name>
<dbReference type="InterPro" id="IPR052155">
    <property type="entry name" value="Biofilm_reg_signaling"/>
</dbReference>
<dbReference type="InterPro" id="IPR013767">
    <property type="entry name" value="PAS_fold"/>
</dbReference>
<evidence type="ECO:0000259" key="15">
    <source>
        <dbReference type="PROSITE" id="PS50885"/>
    </source>
</evidence>
<evidence type="ECO:0000313" key="18">
    <source>
        <dbReference type="Proteomes" id="UP000239326"/>
    </source>
</evidence>
<evidence type="ECO:0000256" key="2">
    <source>
        <dbReference type="ARBA" id="ARBA00022475"/>
    </source>
</evidence>
<keyword evidence="6" id="KW-0547">Nucleotide-binding</keyword>
<keyword evidence="5 12" id="KW-0812">Transmembrane</keyword>
<dbReference type="InterPro" id="IPR000700">
    <property type="entry name" value="PAS-assoc_C"/>
</dbReference>
<keyword evidence="2" id="KW-1003">Cell membrane</keyword>